<dbReference type="GeneID" id="80020520"/>
<organism evidence="1 2">
    <name type="scientific">Gordonia phage VanLee</name>
    <dbReference type="NCBI Taxonomy" id="2845816"/>
    <lineage>
        <taxon>Viruses</taxon>
        <taxon>Duplodnaviria</taxon>
        <taxon>Heunggongvirae</taxon>
        <taxon>Uroviricota</taxon>
        <taxon>Caudoviricetes</taxon>
        <taxon>Kruegerviridae</taxon>
        <taxon>Vanleevirus</taxon>
        <taxon>Vanleevirus vanlee</taxon>
    </lineage>
</organism>
<dbReference type="EMBL" id="MZ028627">
    <property type="protein sequence ID" value="QWS68225.1"/>
    <property type="molecule type" value="Genomic_DNA"/>
</dbReference>
<evidence type="ECO:0000313" key="1">
    <source>
        <dbReference type="EMBL" id="QWS68225.1"/>
    </source>
</evidence>
<dbReference type="KEGG" id="vg:80020520"/>
<sequence>MTPDQLREARRAAFIRQPFHTLLTGSSVTTDAHGVPDGVASSPKGAVVDQLVDRFINDLMGCDGPGDAVALIREWTTLCGNDMAAVSSVTINALVRLLVDEPEFPSAVRAEFRRQSAALWDSDIELS</sequence>
<keyword evidence="2" id="KW-1185">Reference proteome</keyword>
<name>A0A8F2DA76_9CAUD</name>
<gene>
    <name evidence="1" type="primary">108</name>
    <name evidence="1" type="ORF">SEA_VANLEE_108</name>
</gene>
<proteinExistence type="predicted"/>
<dbReference type="Proteomes" id="UP000683422">
    <property type="component" value="Segment"/>
</dbReference>
<reference evidence="1" key="1">
    <citation type="submission" date="2021-04" db="EMBL/GenBank/DDBJ databases">
        <authorList>
            <person name="Barnhill K.B."/>
            <person name="Biggs A.M."/>
            <person name="Bland J."/>
            <person name="Choudhary H.M."/>
            <person name="Crogan R.E."/>
            <person name="Finocchiaro A.B."/>
            <person name="Franco V."/>
            <person name="Fuller T.A."/>
            <person name="Hanwacker C.G."/>
            <person name="Howard Z.E."/>
            <person name="Iqbal M."/>
            <person name="Mathew A.M."/>
            <person name="Miller S."/>
            <person name="Padhye S."/>
            <person name="Rainey E."/>
            <person name="Rodriguez A."/>
            <person name="Stewart E."/>
            <person name="Otero L.A."/>
            <person name="Chase M.A."/>
            <person name="Pollenz R.S."/>
            <person name="Garlena R.A."/>
            <person name="Russell D.A."/>
            <person name="Jacobs-Sera D."/>
            <person name="Hatfull G.F."/>
        </authorList>
    </citation>
    <scope>NUCLEOTIDE SEQUENCE</scope>
</reference>
<dbReference type="RefSeq" id="YP_010755849.1">
    <property type="nucleotide sequence ID" value="NC_073474.1"/>
</dbReference>
<protein>
    <submittedName>
        <fullName evidence="1">Uncharacterized protein</fullName>
    </submittedName>
</protein>
<evidence type="ECO:0000313" key="2">
    <source>
        <dbReference type="Proteomes" id="UP000683422"/>
    </source>
</evidence>
<accession>A0A8F2DA76</accession>